<dbReference type="InterPro" id="IPR036890">
    <property type="entry name" value="HATPase_C_sf"/>
</dbReference>
<evidence type="ECO:0000256" key="5">
    <source>
        <dbReference type="ARBA" id="ARBA00022777"/>
    </source>
</evidence>
<protein>
    <recommendedName>
        <fullName evidence="2">histidine kinase</fullName>
        <ecNumber evidence="2">2.7.13.3</ecNumber>
    </recommendedName>
</protein>
<evidence type="ECO:0000256" key="4">
    <source>
        <dbReference type="ARBA" id="ARBA00022679"/>
    </source>
</evidence>
<dbReference type="PROSITE" id="PS50109">
    <property type="entry name" value="HIS_KIN"/>
    <property type="match status" value="1"/>
</dbReference>
<dbReference type="SUPFAM" id="SSF55874">
    <property type="entry name" value="ATPase domain of HSP90 chaperone/DNA topoisomerase II/histidine kinase"/>
    <property type="match status" value="1"/>
</dbReference>
<dbReference type="Proteomes" id="UP000654573">
    <property type="component" value="Unassembled WGS sequence"/>
</dbReference>
<dbReference type="InterPro" id="IPR004358">
    <property type="entry name" value="Sig_transdc_His_kin-like_C"/>
</dbReference>
<comment type="catalytic activity">
    <reaction evidence="1">
        <text>ATP + protein L-histidine = ADP + protein N-phospho-L-histidine.</text>
        <dbReference type="EC" id="2.7.13.3"/>
    </reaction>
</comment>
<accession>A0ABR7FET2</accession>
<dbReference type="InterPro" id="IPR036097">
    <property type="entry name" value="HisK_dim/P_sf"/>
</dbReference>
<dbReference type="PANTHER" id="PTHR43711:SF26">
    <property type="entry name" value="SENSOR HISTIDINE KINASE RCSC"/>
    <property type="match status" value="1"/>
</dbReference>
<gene>
    <name evidence="8" type="ORF">H8S76_11835</name>
</gene>
<evidence type="ECO:0000256" key="2">
    <source>
        <dbReference type="ARBA" id="ARBA00012438"/>
    </source>
</evidence>
<dbReference type="RefSeq" id="WP_033139925.1">
    <property type="nucleotide sequence ID" value="NZ_JACOOU010000004.1"/>
</dbReference>
<organism evidence="8 9">
    <name type="scientific">Blautia celeris</name>
    <dbReference type="NCBI Taxonomy" id="2763026"/>
    <lineage>
        <taxon>Bacteria</taxon>
        <taxon>Bacillati</taxon>
        <taxon>Bacillota</taxon>
        <taxon>Clostridia</taxon>
        <taxon>Lachnospirales</taxon>
        <taxon>Lachnospiraceae</taxon>
        <taxon>Blautia</taxon>
    </lineage>
</organism>
<dbReference type="Gene3D" id="3.30.565.10">
    <property type="entry name" value="Histidine kinase-like ATPase, C-terminal domain"/>
    <property type="match status" value="1"/>
</dbReference>
<keyword evidence="3" id="KW-0597">Phosphoprotein</keyword>
<name>A0ABR7FET2_9FIRM</name>
<dbReference type="InterPro" id="IPR003661">
    <property type="entry name" value="HisK_dim/P_dom"/>
</dbReference>
<dbReference type="Gene3D" id="1.10.287.130">
    <property type="match status" value="1"/>
</dbReference>
<dbReference type="InterPro" id="IPR003594">
    <property type="entry name" value="HATPase_dom"/>
</dbReference>
<proteinExistence type="predicted"/>
<dbReference type="EMBL" id="JACOOU010000004">
    <property type="protein sequence ID" value="MBC5672936.1"/>
    <property type="molecule type" value="Genomic_DNA"/>
</dbReference>
<reference evidence="8 9" key="1">
    <citation type="submission" date="2020-08" db="EMBL/GenBank/DDBJ databases">
        <title>Genome public.</title>
        <authorList>
            <person name="Liu C."/>
            <person name="Sun Q."/>
        </authorList>
    </citation>
    <scope>NUCLEOTIDE SEQUENCE [LARGE SCALE GENOMIC DNA]</scope>
    <source>
        <strain evidence="8 9">NSJ-34</strain>
    </source>
</reference>
<dbReference type="PRINTS" id="PR00344">
    <property type="entry name" value="BCTRLSENSOR"/>
</dbReference>
<keyword evidence="4" id="KW-0808">Transferase</keyword>
<dbReference type="SUPFAM" id="SSF47384">
    <property type="entry name" value="Homodimeric domain of signal transducing histidine kinase"/>
    <property type="match status" value="1"/>
</dbReference>
<keyword evidence="6" id="KW-0902">Two-component regulatory system</keyword>
<dbReference type="PANTHER" id="PTHR43711">
    <property type="entry name" value="TWO-COMPONENT HISTIDINE KINASE"/>
    <property type="match status" value="1"/>
</dbReference>
<dbReference type="SMART" id="SM00387">
    <property type="entry name" value="HATPase_c"/>
    <property type="match status" value="1"/>
</dbReference>
<dbReference type="Pfam" id="PF02518">
    <property type="entry name" value="HATPase_c"/>
    <property type="match status" value="1"/>
</dbReference>
<evidence type="ECO:0000313" key="9">
    <source>
        <dbReference type="Proteomes" id="UP000654573"/>
    </source>
</evidence>
<sequence length="304" mass="34194">MSGALISAVVLSCAAFAGAAGYTFRYRRRIRRQMDTVLEQLDRAIGGTIQECSYDESMDSAVIQRLNQLVEMSRMNCEQADRERNLVKALISDISHQVRTPLTNIMLYAGLLEEQELPEQAGKMASQIHRQADKLDFFMKELVRSSYLETEMIAVHVEKSSVDELIARACQAVEMQALKKGIVIEAESSPESAFFDMKWTVEALVNLLDNAVKYSPAQSVIRVLSVPYESFLCVRVKDEGIGIREEEQGLIFQRFYRSPEVSGEKGLGIGLYLVREIIKKQGGYIKVKSEPGSGAEFSVYLRRN</sequence>
<dbReference type="Pfam" id="PF00512">
    <property type="entry name" value="HisKA"/>
    <property type="match status" value="1"/>
</dbReference>
<evidence type="ECO:0000256" key="3">
    <source>
        <dbReference type="ARBA" id="ARBA00022553"/>
    </source>
</evidence>
<evidence type="ECO:0000256" key="6">
    <source>
        <dbReference type="ARBA" id="ARBA00023012"/>
    </source>
</evidence>
<dbReference type="GO" id="GO:0016301">
    <property type="term" value="F:kinase activity"/>
    <property type="evidence" value="ECO:0007669"/>
    <property type="project" value="UniProtKB-KW"/>
</dbReference>
<keyword evidence="9" id="KW-1185">Reference proteome</keyword>
<dbReference type="CDD" id="cd00082">
    <property type="entry name" value="HisKA"/>
    <property type="match status" value="1"/>
</dbReference>
<comment type="caution">
    <text evidence="8">The sequence shown here is derived from an EMBL/GenBank/DDBJ whole genome shotgun (WGS) entry which is preliminary data.</text>
</comment>
<evidence type="ECO:0000313" key="8">
    <source>
        <dbReference type="EMBL" id="MBC5672936.1"/>
    </source>
</evidence>
<evidence type="ECO:0000259" key="7">
    <source>
        <dbReference type="PROSITE" id="PS50109"/>
    </source>
</evidence>
<keyword evidence="5 8" id="KW-0418">Kinase</keyword>
<dbReference type="InterPro" id="IPR050736">
    <property type="entry name" value="Sensor_HK_Regulatory"/>
</dbReference>
<evidence type="ECO:0000256" key="1">
    <source>
        <dbReference type="ARBA" id="ARBA00000085"/>
    </source>
</evidence>
<feature type="domain" description="Histidine kinase" evidence="7">
    <location>
        <begin position="93"/>
        <end position="304"/>
    </location>
</feature>
<dbReference type="SMART" id="SM00388">
    <property type="entry name" value="HisKA"/>
    <property type="match status" value="1"/>
</dbReference>
<dbReference type="InterPro" id="IPR005467">
    <property type="entry name" value="His_kinase_dom"/>
</dbReference>
<dbReference type="EC" id="2.7.13.3" evidence="2"/>